<dbReference type="AlphaFoldDB" id="L1JEP4"/>
<reference evidence="1 3" key="1">
    <citation type="journal article" date="2012" name="Nature">
        <title>Algal genomes reveal evolutionary mosaicism and the fate of nucleomorphs.</title>
        <authorList>
            <consortium name="DOE Joint Genome Institute"/>
            <person name="Curtis B.A."/>
            <person name="Tanifuji G."/>
            <person name="Burki F."/>
            <person name="Gruber A."/>
            <person name="Irimia M."/>
            <person name="Maruyama S."/>
            <person name="Arias M.C."/>
            <person name="Ball S.G."/>
            <person name="Gile G.H."/>
            <person name="Hirakawa Y."/>
            <person name="Hopkins J.F."/>
            <person name="Kuo A."/>
            <person name="Rensing S.A."/>
            <person name="Schmutz J."/>
            <person name="Symeonidi A."/>
            <person name="Elias M."/>
            <person name="Eveleigh R.J."/>
            <person name="Herman E.K."/>
            <person name="Klute M.J."/>
            <person name="Nakayama T."/>
            <person name="Obornik M."/>
            <person name="Reyes-Prieto A."/>
            <person name="Armbrust E.V."/>
            <person name="Aves S.J."/>
            <person name="Beiko R.G."/>
            <person name="Coutinho P."/>
            <person name="Dacks J.B."/>
            <person name="Durnford D.G."/>
            <person name="Fast N.M."/>
            <person name="Green B.R."/>
            <person name="Grisdale C.J."/>
            <person name="Hempel F."/>
            <person name="Henrissat B."/>
            <person name="Hoppner M.P."/>
            <person name="Ishida K."/>
            <person name="Kim E."/>
            <person name="Koreny L."/>
            <person name="Kroth P.G."/>
            <person name="Liu Y."/>
            <person name="Malik S.B."/>
            <person name="Maier U.G."/>
            <person name="McRose D."/>
            <person name="Mock T."/>
            <person name="Neilson J.A."/>
            <person name="Onodera N.T."/>
            <person name="Poole A.M."/>
            <person name="Pritham E.J."/>
            <person name="Richards T.A."/>
            <person name="Rocap G."/>
            <person name="Roy S.W."/>
            <person name="Sarai C."/>
            <person name="Schaack S."/>
            <person name="Shirato S."/>
            <person name="Slamovits C.H."/>
            <person name="Spencer D.F."/>
            <person name="Suzuki S."/>
            <person name="Worden A.Z."/>
            <person name="Zauner S."/>
            <person name="Barry K."/>
            <person name="Bell C."/>
            <person name="Bharti A.K."/>
            <person name="Crow J.A."/>
            <person name="Grimwood J."/>
            <person name="Kramer R."/>
            <person name="Lindquist E."/>
            <person name="Lucas S."/>
            <person name="Salamov A."/>
            <person name="McFadden G.I."/>
            <person name="Lane C.E."/>
            <person name="Keeling P.J."/>
            <person name="Gray M.W."/>
            <person name="Grigoriev I.V."/>
            <person name="Archibald J.M."/>
        </authorList>
    </citation>
    <scope>NUCLEOTIDE SEQUENCE</scope>
    <source>
        <strain evidence="1 3">CCMP2712</strain>
    </source>
</reference>
<dbReference type="eggNOG" id="ENOG502S92I">
    <property type="taxonomic scope" value="Eukaryota"/>
</dbReference>
<dbReference type="Pfam" id="PF13650">
    <property type="entry name" value="Asp_protease_2"/>
    <property type="match status" value="1"/>
</dbReference>
<dbReference type="OMA" id="NWMASTT"/>
<proteinExistence type="predicted"/>
<dbReference type="RefSeq" id="XP_005833589.1">
    <property type="nucleotide sequence ID" value="XM_005833532.1"/>
</dbReference>
<gene>
    <name evidence="1" type="ORF">GUITHDRAFT_107392</name>
</gene>
<dbReference type="Proteomes" id="UP000011087">
    <property type="component" value="Unassembled WGS sequence"/>
</dbReference>
<sequence>MKVSEIKDELFRRGISFQGLFEKEELVRALVKARAEQTSDLDSLDVLKDLGGTVVPMKRTRARENSLGSEVRVDEKDYFSIAVSLPELKVSRAEFVIDTASTLSIVVPSFARTTQAQATGRTASVNAATAGGQQLSQVSLGRTEINVGGSRVECGRLEPIVMDLPVKDGVAGLLGVDFLLRFDALFDLKEERVALARPNTIVSGALGQQGALRAMERAGLVEVPMFFLPPPAGFYVVKVKIEVEGRSSPVMSAVVDMGSTFTVINTPAARSVGVDEGSPLLRDTNSVLSGATLPGQTFSTIRFQEGALKLGKCKCCVADLPAFVMLGMRDRPAMVLGLDVLGGSRGRFGFSASGKRAWISPME</sequence>
<accession>L1JEP4</accession>
<dbReference type="InterPro" id="IPR021109">
    <property type="entry name" value="Peptidase_aspartic_dom_sf"/>
</dbReference>
<protein>
    <recommendedName>
        <fullName evidence="4">Peptidase A2 domain-containing protein</fullName>
    </recommendedName>
</protein>
<name>L1JEP4_GUITC</name>
<evidence type="ECO:0000313" key="2">
    <source>
        <dbReference type="EnsemblProtists" id="EKX46609"/>
    </source>
</evidence>
<evidence type="ECO:0000313" key="1">
    <source>
        <dbReference type="EMBL" id="EKX46609.1"/>
    </source>
</evidence>
<dbReference type="GeneID" id="17303413"/>
<dbReference type="HOGENOM" id="CLU_763853_0_0_1"/>
<reference evidence="2" key="3">
    <citation type="submission" date="2015-06" db="UniProtKB">
        <authorList>
            <consortium name="EnsemblProtists"/>
        </authorList>
    </citation>
    <scope>IDENTIFICATION</scope>
</reference>
<dbReference type="KEGG" id="gtt:GUITHDRAFT_107392"/>
<dbReference type="OrthoDB" id="425248at2759"/>
<keyword evidence="3" id="KW-1185">Reference proteome</keyword>
<dbReference type="Gene3D" id="2.40.70.10">
    <property type="entry name" value="Acid Proteases"/>
    <property type="match status" value="2"/>
</dbReference>
<dbReference type="EnsemblProtists" id="EKX46609">
    <property type="protein sequence ID" value="EKX46609"/>
    <property type="gene ID" value="GUITHDRAFT_107392"/>
</dbReference>
<evidence type="ECO:0008006" key="4">
    <source>
        <dbReference type="Google" id="ProtNLM"/>
    </source>
</evidence>
<dbReference type="PaxDb" id="55529-EKX46609"/>
<dbReference type="EMBL" id="JH992993">
    <property type="protein sequence ID" value="EKX46609.1"/>
    <property type="molecule type" value="Genomic_DNA"/>
</dbReference>
<organism evidence="1">
    <name type="scientific">Guillardia theta (strain CCMP2712)</name>
    <name type="common">Cryptophyte</name>
    <dbReference type="NCBI Taxonomy" id="905079"/>
    <lineage>
        <taxon>Eukaryota</taxon>
        <taxon>Cryptophyceae</taxon>
        <taxon>Pyrenomonadales</taxon>
        <taxon>Geminigeraceae</taxon>
        <taxon>Guillardia</taxon>
    </lineage>
</organism>
<evidence type="ECO:0000313" key="3">
    <source>
        <dbReference type="Proteomes" id="UP000011087"/>
    </source>
</evidence>
<reference evidence="3" key="2">
    <citation type="submission" date="2012-11" db="EMBL/GenBank/DDBJ databases">
        <authorList>
            <person name="Kuo A."/>
            <person name="Curtis B.A."/>
            <person name="Tanifuji G."/>
            <person name="Burki F."/>
            <person name="Gruber A."/>
            <person name="Irimia M."/>
            <person name="Maruyama S."/>
            <person name="Arias M.C."/>
            <person name="Ball S.G."/>
            <person name="Gile G.H."/>
            <person name="Hirakawa Y."/>
            <person name="Hopkins J.F."/>
            <person name="Rensing S.A."/>
            <person name="Schmutz J."/>
            <person name="Symeonidi A."/>
            <person name="Elias M."/>
            <person name="Eveleigh R.J."/>
            <person name="Herman E.K."/>
            <person name="Klute M.J."/>
            <person name="Nakayama T."/>
            <person name="Obornik M."/>
            <person name="Reyes-Prieto A."/>
            <person name="Armbrust E.V."/>
            <person name="Aves S.J."/>
            <person name="Beiko R.G."/>
            <person name="Coutinho P."/>
            <person name="Dacks J.B."/>
            <person name="Durnford D.G."/>
            <person name="Fast N.M."/>
            <person name="Green B.R."/>
            <person name="Grisdale C."/>
            <person name="Hempe F."/>
            <person name="Henrissat B."/>
            <person name="Hoppner M.P."/>
            <person name="Ishida K.-I."/>
            <person name="Kim E."/>
            <person name="Koreny L."/>
            <person name="Kroth P.G."/>
            <person name="Liu Y."/>
            <person name="Malik S.-B."/>
            <person name="Maier U.G."/>
            <person name="McRose D."/>
            <person name="Mock T."/>
            <person name="Neilson J.A."/>
            <person name="Onodera N.T."/>
            <person name="Poole A.M."/>
            <person name="Pritham E.J."/>
            <person name="Richards T.A."/>
            <person name="Rocap G."/>
            <person name="Roy S.W."/>
            <person name="Sarai C."/>
            <person name="Schaack S."/>
            <person name="Shirato S."/>
            <person name="Slamovits C.H."/>
            <person name="Spencer D.F."/>
            <person name="Suzuki S."/>
            <person name="Worden A.Z."/>
            <person name="Zauner S."/>
            <person name="Barry K."/>
            <person name="Bell C."/>
            <person name="Bharti A.K."/>
            <person name="Crow J.A."/>
            <person name="Grimwood J."/>
            <person name="Kramer R."/>
            <person name="Lindquist E."/>
            <person name="Lucas S."/>
            <person name="Salamov A."/>
            <person name="McFadden G.I."/>
            <person name="Lane C.E."/>
            <person name="Keeling P.J."/>
            <person name="Gray M.W."/>
            <person name="Grigoriev I.V."/>
            <person name="Archibald J.M."/>
        </authorList>
    </citation>
    <scope>NUCLEOTIDE SEQUENCE</scope>
    <source>
        <strain evidence="3">CCMP2712</strain>
    </source>
</reference>